<dbReference type="PROSITE" id="PS51257">
    <property type="entry name" value="PROKAR_LIPOPROTEIN"/>
    <property type="match status" value="1"/>
</dbReference>
<keyword evidence="2" id="KW-1185">Reference proteome</keyword>
<protein>
    <recommendedName>
        <fullName evidence="3">Lipoprotein</fullName>
    </recommendedName>
</protein>
<proteinExistence type="predicted"/>
<reference evidence="1 2" key="1">
    <citation type="submission" date="2020-11" db="EMBL/GenBank/DDBJ databases">
        <authorList>
            <person name="Peeters C."/>
        </authorList>
    </citation>
    <scope>NUCLEOTIDE SEQUENCE [LARGE SCALE GENOMIC DNA]</scope>
    <source>
        <strain evidence="1 2">LMG 7974</strain>
    </source>
</reference>
<organism evidence="1 2">
    <name type="scientific">Campylobacter majalis</name>
    <dbReference type="NCBI Taxonomy" id="2790656"/>
    <lineage>
        <taxon>Bacteria</taxon>
        <taxon>Pseudomonadati</taxon>
        <taxon>Campylobacterota</taxon>
        <taxon>Epsilonproteobacteria</taxon>
        <taxon>Campylobacterales</taxon>
        <taxon>Campylobacteraceae</taxon>
        <taxon>Campylobacter</taxon>
    </lineage>
</organism>
<dbReference type="EMBL" id="CAJHOF010000009">
    <property type="protein sequence ID" value="CAD7288809.1"/>
    <property type="molecule type" value="Genomic_DNA"/>
</dbReference>
<evidence type="ECO:0008006" key="3">
    <source>
        <dbReference type="Google" id="ProtNLM"/>
    </source>
</evidence>
<dbReference type="Proteomes" id="UP000789803">
    <property type="component" value="Unassembled WGS sequence"/>
</dbReference>
<gene>
    <name evidence="1" type="ORF">LMG7974_01164</name>
</gene>
<comment type="caution">
    <text evidence="1">The sequence shown here is derived from an EMBL/GenBank/DDBJ whole genome shotgun (WGS) entry which is preliminary data.</text>
</comment>
<evidence type="ECO:0000313" key="2">
    <source>
        <dbReference type="Proteomes" id="UP000789803"/>
    </source>
</evidence>
<accession>A0ABN7KAD3</accession>
<name>A0ABN7KAD3_9BACT</name>
<evidence type="ECO:0000313" key="1">
    <source>
        <dbReference type="EMBL" id="CAD7288809.1"/>
    </source>
</evidence>
<sequence length="38" mass="4128">MKDLVILAFVALSIFGCSALISVGDNNSNTHTYLKDKK</sequence>